<comment type="caution">
    <text evidence="13">The sequence shown here is derived from an EMBL/GenBank/DDBJ whole genome shotgun (WGS) entry which is preliminary data.</text>
</comment>
<feature type="domain" description="CBS" evidence="11">
    <location>
        <begin position="240"/>
        <end position="301"/>
    </location>
</feature>
<dbReference type="InterPro" id="IPR000644">
    <property type="entry name" value="CBS_dom"/>
</dbReference>
<dbReference type="SMART" id="SM00116">
    <property type="entry name" value="CBS"/>
    <property type="match status" value="2"/>
</dbReference>
<keyword evidence="3 9" id="KW-0812">Transmembrane</keyword>
<dbReference type="PANTHER" id="PTHR43099">
    <property type="entry name" value="UPF0053 PROTEIN YRKA"/>
    <property type="match status" value="1"/>
</dbReference>
<feature type="transmembrane region" description="Helical" evidence="10">
    <location>
        <begin position="118"/>
        <end position="138"/>
    </location>
</feature>
<evidence type="ECO:0000313" key="14">
    <source>
        <dbReference type="Proteomes" id="UP000242861"/>
    </source>
</evidence>
<dbReference type="SUPFAM" id="SSF54631">
    <property type="entry name" value="CBS-domain pair"/>
    <property type="match status" value="1"/>
</dbReference>
<keyword evidence="2" id="KW-1003">Cell membrane</keyword>
<evidence type="ECO:0000256" key="10">
    <source>
        <dbReference type="SAM" id="Phobius"/>
    </source>
</evidence>
<dbReference type="Pfam" id="PF00571">
    <property type="entry name" value="CBS"/>
    <property type="match status" value="2"/>
</dbReference>
<reference evidence="14" key="1">
    <citation type="submission" date="2017-12" db="EMBL/GenBank/DDBJ databases">
        <authorList>
            <person name="Yu X.-Y."/>
        </authorList>
    </citation>
    <scope>NUCLEOTIDE SEQUENCE [LARGE SCALE GENOMIC DNA]</scope>
    <source>
        <strain evidence="14">ZYSR67-Z</strain>
    </source>
</reference>
<gene>
    <name evidence="13" type="ORF">CW360_13720</name>
</gene>
<dbReference type="PROSITE" id="PS51846">
    <property type="entry name" value="CNNM"/>
    <property type="match status" value="1"/>
</dbReference>
<evidence type="ECO:0000256" key="6">
    <source>
        <dbReference type="ARBA" id="ARBA00023122"/>
    </source>
</evidence>
<dbReference type="CDD" id="cd04590">
    <property type="entry name" value="CBS_pair_CorC_HlyC_assoc"/>
    <property type="match status" value="1"/>
</dbReference>
<dbReference type="Proteomes" id="UP000242861">
    <property type="component" value="Unassembled WGS sequence"/>
</dbReference>
<evidence type="ECO:0000256" key="9">
    <source>
        <dbReference type="PROSITE-ProRule" id="PRU01193"/>
    </source>
</evidence>
<evidence type="ECO:0000256" key="1">
    <source>
        <dbReference type="ARBA" id="ARBA00004651"/>
    </source>
</evidence>
<dbReference type="Pfam" id="PF03471">
    <property type="entry name" value="CorC_HlyC"/>
    <property type="match status" value="1"/>
</dbReference>
<evidence type="ECO:0000256" key="4">
    <source>
        <dbReference type="ARBA" id="ARBA00022737"/>
    </source>
</evidence>
<dbReference type="Gene3D" id="3.10.580.10">
    <property type="entry name" value="CBS-domain"/>
    <property type="match status" value="1"/>
</dbReference>
<protein>
    <recommendedName>
        <fullName evidence="15">HlyC/CorC family transporter</fullName>
    </recommendedName>
</protein>
<dbReference type="InterPro" id="IPR051676">
    <property type="entry name" value="UPF0053_domain"/>
</dbReference>
<evidence type="ECO:0000313" key="13">
    <source>
        <dbReference type="EMBL" id="PKF70356.1"/>
    </source>
</evidence>
<dbReference type="InterPro" id="IPR005170">
    <property type="entry name" value="Transptr-assoc_dom"/>
</dbReference>
<dbReference type="PROSITE" id="PS51371">
    <property type="entry name" value="CBS"/>
    <property type="match status" value="2"/>
</dbReference>
<keyword evidence="4" id="KW-0677">Repeat</keyword>
<feature type="transmembrane region" description="Helical" evidence="10">
    <location>
        <begin position="159"/>
        <end position="180"/>
    </location>
</feature>
<dbReference type="SUPFAM" id="SSF56176">
    <property type="entry name" value="FAD-binding/transporter-associated domain-like"/>
    <property type="match status" value="1"/>
</dbReference>
<feature type="domain" description="CBS" evidence="11">
    <location>
        <begin position="304"/>
        <end position="364"/>
    </location>
</feature>
<name>A0A2I0CMH8_9PSED</name>
<feature type="transmembrane region" description="Helical" evidence="10">
    <location>
        <begin position="80"/>
        <end position="98"/>
    </location>
</feature>
<dbReference type="AlphaFoldDB" id="A0A2I0CMH8"/>
<proteinExistence type="predicted"/>
<keyword evidence="6 8" id="KW-0129">CBS domain</keyword>
<dbReference type="InterPro" id="IPR002550">
    <property type="entry name" value="CNNM"/>
</dbReference>
<dbReference type="EMBL" id="PIYS01000027">
    <property type="protein sequence ID" value="PKF70356.1"/>
    <property type="molecule type" value="Genomic_DNA"/>
</dbReference>
<evidence type="ECO:0000259" key="12">
    <source>
        <dbReference type="PROSITE" id="PS51846"/>
    </source>
</evidence>
<keyword evidence="5 9" id="KW-1133">Transmembrane helix</keyword>
<evidence type="ECO:0000256" key="5">
    <source>
        <dbReference type="ARBA" id="ARBA00022989"/>
    </source>
</evidence>
<keyword evidence="7 9" id="KW-0472">Membrane</keyword>
<dbReference type="SMART" id="SM01091">
    <property type="entry name" value="CorC_HlyC"/>
    <property type="match status" value="1"/>
</dbReference>
<evidence type="ECO:0008006" key="15">
    <source>
        <dbReference type="Google" id="ProtNLM"/>
    </source>
</evidence>
<dbReference type="Gene3D" id="3.30.465.10">
    <property type="match status" value="1"/>
</dbReference>
<dbReference type="Pfam" id="PF01595">
    <property type="entry name" value="CNNM"/>
    <property type="match status" value="1"/>
</dbReference>
<dbReference type="InterPro" id="IPR036318">
    <property type="entry name" value="FAD-bd_PCMH-like_sf"/>
</dbReference>
<dbReference type="GO" id="GO:0050660">
    <property type="term" value="F:flavin adenine dinucleotide binding"/>
    <property type="evidence" value="ECO:0007669"/>
    <property type="project" value="InterPro"/>
</dbReference>
<evidence type="ECO:0000256" key="8">
    <source>
        <dbReference type="PROSITE-ProRule" id="PRU00703"/>
    </source>
</evidence>
<feature type="domain" description="CNNM transmembrane" evidence="12">
    <location>
        <begin position="20"/>
        <end position="221"/>
    </location>
</feature>
<organism evidence="13 14">
    <name type="scientific">Pseudomonas fluvialis</name>
    <dbReference type="NCBI Taxonomy" id="1793966"/>
    <lineage>
        <taxon>Bacteria</taxon>
        <taxon>Pseudomonadati</taxon>
        <taxon>Pseudomonadota</taxon>
        <taxon>Gammaproteobacteria</taxon>
        <taxon>Pseudomonadales</taxon>
        <taxon>Pseudomonadaceae</taxon>
        <taxon>Pseudomonas</taxon>
    </lineage>
</organism>
<comment type="subcellular location">
    <subcellularLocation>
        <location evidence="1">Cell membrane</location>
        <topology evidence="1">Multi-pass membrane protein</topology>
    </subcellularLocation>
</comment>
<evidence type="ECO:0000259" key="11">
    <source>
        <dbReference type="PROSITE" id="PS51371"/>
    </source>
</evidence>
<dbReference type="InterPro" id="IPR016169">
    <property type="entry name" value="FAD-bd_PCMH_sub2"/>
</dbReference>
<evidence type="ECO:0000256" key="2">
    <source>
        <dbReference type="ARBA" id="ARBA00022475"/>
    </source>
</evidence>
<dbReference type="InterPro" id="IPR046342">
    <property type="entry name" value="CBS_dom_sf"/>
</dbReference>
<dbReference type="InterPro" id="IPR044751">
    <property type="entry name" value="Ion_transp-like_CBS"/>
</dbReference>
<sequence length="468" mass="51191">MGWRALPALDVVQWPWRICGGRRIAVEFFALGVLIVLNGLFAMSEIALVAARKARLMKLAAEGDSAAGVALKLAEDPTQFLSTVQIGITSIGILNGIVGEAVLAEPLAAWLQGLGMPASSAGIAATAGVVLVITYVSIVIGELVPKRIGQLSPESIARLVARPMVTLAFLTRPFVLLLSWSTHTLLRVLGVRQSNTSGVTEEEIHAMLEEGSEAGIIEQHQHEMVRNVFRLDDRQLGSLMIPRSDLVYVDLRQPVEQNIQAMIDSEHSRFPVCDGGLDNLLGVLHAKQAFASLARGEKPDFSQQLHPCVFVPETLTGMELLEQFRASGMQMAFVIDEYGELEGIVTLQDVLEAVTGEFTPNNAEDAWAVQRHDGSWLLDGAIPIPEMKDRLLLKQVPEEDKGRYHTVSGMFMLLLGRVPQTGDRVEWQGWMFEVVDMDGKRIDKVLATPVELPGDAPVESPDETLQAR</sequence>
<feature type="transmembrane region" description="Helical" evidence="10">
    <location>
        <begin position="28"/>
        <end position="51"/>
    </location>
</feature>
<dbReference type="PANTHER" id="PTHR43099:SF5">
    <property type="entry name" value="HLYC_CORC FAMILY TRANSPORTER"/>
    <property type="match status" value="1"/>
</dbReference>
<evidence type="ECO:0000256" key="3">
    <source>
        <dbReference type="ARBA" id="ARBA00022692"/>
    </source>
</evidence>
<evidence type="ECO:0000256" key="7">
    <source>
        <dbReference type="ARBA" id="ARBA00023136"/>
    </source>
</evidence>
<accession>A0A2I0CMH8</accession>
<dbReference type="GO" id="GO:0005886">
    <property type="term" value="C:plasma membrane"/>
    <property type="evidence" value="ECO:0007669"/>
    <property type="project" value="UniProtKB-SubCell"/>
</dbReference>